<evidence type="ECO:0008006" key="4">
    <source>
        <dbReference type="Google" id="ProtNLM"/>
    </source>
</evidence>
<evidence type="ECO:0000313" key="3">
    <source>
        <dbReference type="Proteomes" id="UP000178764"/>
    </source>
</evidence>
<organism evidence="2 3">
    <name type="scientific">Candidatus Berkelbacteria bacterium RBG_13_40_8</name>
    <dbReference type="NCBI Taxonomy" id="1797467"/>
    <lineage>
        <taxon>Bacteria</taxon>
        <taxon>Candidatus Berkelbacteria</taxon>
    </lineage>
</organism>
<reference evidence="2 3" key="1">
    <citation type="journal article" date="2016" name="Nat. Commun.">
        <title>Thousands of microbial genomes shed light on interconnected biogeochemical processes in an aquifer system.</title>
        <authorList>
            <person name="Anantharaman K."/>
            <person name="Brown C.T."/>
            <person name="Hug L.A."/>
            <person name="Sharon I."/>
            <person name="Castelle C.J."/>
            <person name="Probst A.J."/>
            <person name="Thomas B.C."/>
            <person name="Singh A."/>
            <person name="Wilkins M.J."/>
            <person name="Karaoz U."/>
            <person name="Brodie E.L."/>
            <person name="Williams K.H."/>
            <person name="Hubbard S.S."/>
            <person name="Banfield J.F."/>
        </authorList>
    </citation>
    <scope>NUCLEOTIDE SEQUENCE [LARGE SCALE GENOMIC DNA]</scope>
</reference>
<comment type="caution">
    <text evidence="2">The sequence shown here is derived from an EMBL/GenBank/DDBJ whole genome shotgun (WGS) entry which is preliminary data.</text>
</comment>
<dbReference type="PANTHER" id="PTHR36842">
    <property type="entry name" value="PROTEIN TOLB HOMOLOG"/>
    <property type="match status" value="1"/>
</dbReference>
<keyword evidence="1" id="KW-0812">Transmembrane</keyword>
<protein>
    <recommendedName>
        <fullName evidence="4">Dipeptidylpeptidase IV N-terminal domain-containing protein</fullName>
    </recommendedName>
</protein>
<dbReference type="SUPFAM" id="SSF82171">
    <property type="entry name" value="DPP6 N-terminal domain-like"/>
    <property type="match status" value="1"/>
</dbReference>
<dbReference type="EMBL" id="MEZT01000010">
    <property type="protein sequence ID" value="OGD56903.1"/>
    <property type="molecule type" value="Genomic_DNA"/>
</dbReference>
<proteinExistence type="predicted"/>
<feature type="transmembrane region" description="Helical" evidence="1">
    <location>
        <begin position="9"/>
        <end position="30"/>
    </location>
</feature>
<accession>A0A1F5DP34</accession>
<name>A0A1F5DP34_9BACT</name>
<dbReference type="Proteomes" id="UP000178764">
    <property type="component" value="Unassembled WGS sequence"/>
</dbReference>
<dbReference type="AlphaFoldDB" id="A0A1F5DP34"/>
<dbReference type="InterPro" id="IPR011042">
    <property type="entry name" value="6-blade_b-propeller_TolB-like"/>
</dbReference>
<keyword evidence="1" id="KW-1133">Transmembrane helix</keyword>
<dbReference type="Gene3D" id="2.120.10.30">
    <property type="entry name" value="TolB, C-terminal domain"/>
    <property type="match status" value="2"/>
</dbReference>
<evidence type="ECO:0000256" key="1">
    <source>
        <dbReference type="SAM" id="Phobius"/>
    </source>
</evidence>
<keyword evidence="1" id="KW-0472">Membrane</keyword>
<sequence>MEKLKIKTFLLVVVYFAIFAIGGYFFYSLYFHKIINPEEKTTSPSSQKQFIYYTQGNNLYQLNPDIPTQSPTEPNVRLQSTGTVEEMAIDTQEQLLFYNAITPQEEYEIWQVALSDNTSEKLFSQKTPGLENFKNFRYPRVSPDNLKLSFVATHGSTDNIFVMEIKSRNLTNLMKEDFQGQINSPAWASDSKEIAFNTNTETSSLLETVDLEKNTQKIWEGEGQIQKIVYLKAKVIFSLKEGAGDKLSISLAAIDPSNSQVTSLTDLVYPKKVSDFGISPDEQYLVYDTEDSLTQKKDIYLEKTDGTNLLQLTDDGKSAESVFSPESDQVAFWVAGSGIYTMTIGKTQKQKILNYDDKIGQILLWR</sequence>
<gene>
    <name evidence="2" type="ORF">A2V71_04100</name>
</gene>
<evidence type="ECO:0000313" key="2">
    <source>
        <dbReference type="EMBL" id="OGD56903.1"/>
    </source>
</evidence>